<evidence type="ECO:0000313" key="5">
    <source>
        <dbReference type="Ensembl" id="ENSCSAVP00000010106.1"/>
    </source>
</evidence>
<feature type="domain" description="EF-hand" evidence="4">
    <location>
        <begin position="53"/>
        <end position="88"/>
    </location>
</feature>
<keyword evidence="6" id="KW-1185">Reference proteome</keyword>
<evidence type="ECO:0000259" key="4">
    <source>
        <dbReference type="PROSITE" id="PS50222"/>
    </source>
</evidence>
<evidence type="ECO:0000256" key="2">
    <source>
        <dbReference type="ARBA" id="ARBA00022837"/>
    </source>
</evidence>
<protein>
    <recommendedName>
        <fullName evidence="4">EF-hand domain-containing protein</fullName>
    </recommendedName>
</protein>
<dbReference type="InParanoid" id="H2YXP5"/>
<reference evidence="6" key="1">
    <citation type="submission" date="2003-08" db="EMBL/GenBank/DDBJ databases">
        <authorList>
            <person name="Birren B."/>
            <person name="Nusbaum C."/>
            <person name="Abebe A."/>
            <person name="Abouelleil A."/>
            <person name="Adekoya E."/>
            <person name="Ait-zahra M."/>
            <person name="Allen N."/>
            <person name="Allen T."/>
            <person name="An P."/>
            <person name="Anderson M."/>
            <person name="Anderson S."/>
            <person name="Arachchi H."/>
            <person name="Armbruster J."/>
            <person name="Bachantsang P."/>
            <person name="Baldwin J."/>
            <person name="Barry A."/>
            <person name="Bayul T."/>
            <person name="Blitshsteyn B."/>
            <person name="Bloom T."/>
            <person name="Blye J."/>
            <person name="Boguslavskiy L."/>
            <person name="Borowsky M."/>
            <person name="Boukhgalter B."/>
            <person name="Brunache A."/>
            <person name="Butler J."/>
            <person name="Calixte N."/>
            <person name="Calvo S."/>
            <person name="Camarata J."/>
            <person name="Campo K."/>
            <person name="Chang J."/>
            <person name="Cheshatsang Y."/>
            <person name="Citroen M."/>
            <person name="Collymore A."/>
            <person name="Considine T."/>
            <person name="Cook A."/>
            <person name="Cooke P."/>
            <person name="Corum B."/>
            <person name="Cuomo C."/>
            <person name="David R."/>
            <person name="Dawoe T."/>
            <person name="Degray S."/>
            <person name="Dodge S."/>
            <person name="Dooley K."/>
            <person name="Dorje P."/>
            <person name="Dorjee K."/>
            <person name="Dorris L."/>
            <person name="Duffey N."/>
            <person name="Dupes A."/>
            <person name="Elkins T."/>
            <person name="Engels R."/>
            <person name="Erickson J."/>
            <person name="Farina A."/>
            <person name="Faro S."/>
            <person name="Ferreira P."/>
            <person name="Fischer H."/>
            <person name="Fitzgerald M."/>
            <person name="Foley K."/>
            <person name="Gage D."/>
            <person name="Galagan J."/>
            <person name="Gearin G."/>
            <person name="Gnerre S."/>
            <person name="Gnirke A."/>
            <person name="Goyette A."/>
            <person name="Graham J."/>
            <person name="Grandbois E."/>
            <person name="Gyaltsen K."/>
            <person name="Hafez N."/>
            <person name="Hagopian D."/>
            <person name="Hagos B."/>
            <person name="Hall J."/>
            <person name="Hatcher B."/>
            <person name="Heller A."/>
            <person name="Higgins H."/>
            <person name="Honan T."/>
            <person name="Horn A."/>
            <person name="Houde N."/>
            <person name="Hughes L."/>
            <person name="Hulme W."/>
            <person name="Husby E."/>
            <person name="Iliev I."/>
            <person name="Jaffe D."/>
            <person name="Jones C."/>
            <person name="Kamal M."/>
            <person name="Kamat A."/>
            <person name="Kamvysselis M."/>
            <person name="Karlsson E."/>
            <person name="Kells C."/>
            <person name="Kieu A."/>
            <person name="Kisner P."/>
            <person name="Kodira C."/>
            <person name="Kulbokas E."/>
            <person name="Labutti K."/>
            <person name="Lama D."/>
            <person name="Landers T."/>
            <person name="Leger J."/>
            <person name="Levine S."/>
            <person name="Lewis D."/>
            <person name="Lewis T."/>
            <person name="Lindblad-toh K."/>
            <person name="Liu X."/>
            <person name="Lokyitsang T."/>
            <person name="Lokyitsang Y."/>
            <person name="Lucien O."/>
            <person name="Lui A."/>
            <person name="Ma L.J."/>
            <person name="Mabbitt R."/>
            <person name="Macdonald J."/>
            <person name="Maclean C."/>
            <person name="Major J."/>
            <person name="Manning J."/>
            <person name="Marabella R."/>
            <person name="Maru K."/>
            <person name="Matthews C."/>
            <person name="Mauceli E."/>
            <person name="Mccarthy M."/>
            <person name="Mcdonough S."/>
            <person name="Mcghee T."/>
            <person name="Meldrim J."/>
            <person name="Meneus L."/>
            <person name="Mesirov J."/>
            <person name="Mihalev A."/>
            <person name="Mihova T."/>
            <person name="Mikkelsen T."/>
            <person name="Mlenga V."/>
            <person name="Moru K."/>
            <person name="Mozes J."/>
            <person name="Mulrain L."/>
            <person name="Munson G."/>
            <person name="Naylor J."/>
            <person name="Newes C."/>
            <person name="Nguyen C."/>
            <person name="Nguyen N."/>
            <person name="Nguyen T."/>
            <person name="Nicol R."/>
            <person name="Nielsen C."/>
            <person name="Nizzari M."/>
            <person name="Norbu C."/>
            <person name="Norbu N."/>
            <person name="O'donnell P."/>
            <person name="Okoawo O."/>
            <person name="O'leary S."/>
            <person name="Omotosho B."/>
            <person name="O'neill K."/>
            <person name="Osman S."/>
            <person name="Parker S."/>
            <person name="Perrin D."/>
            <person name="Phunkhang P."/>
            <person name="Piqani B."/>
            <person name="Purcell S."/>
            <person name="Rachupka T."/>
            <person name="Ramasamy U."/>
            <person name="Rameau R."/>
            <person name="Ray V."/>
            <person name="Raymond C."/>
            <person name="Retta R."/>
            <person name="Richardson S."/>
            <person name="Rise C."/>
            <person name="Rodriguez J."/>
            <person name="Rogers J."/>
            <person name="Rogov P."/>
            <person name="Rutman M."/>
            <person name="Schupbach R."/>
            <person name="Seaman C."/>
            <person name="Settipalli S."/>
            <person name="Sharpe T."/>
            <person name="Sheridan J."/>
            <person name="Sherpa N."/>
            <person name="Shi J."/>
            <person name="Smirnov S."/>
            <person name="Smith C."/>
            <person name="Sougnez C."/>
            <person name="Spencer B."/>
            <person name="Stalker J."/>
            <person name="Stange-thomann N."/>
            <person name="Stavropoulos S."/>
            <person name="Stetson K."/>
            <person name="Stone C."/>
            <person name="Stone S."/>
            <person name="Stubbs M."/>
            <person name="Talamas J."/>
            <person name="Tchuinga P."/>
            <person name="Tenzing P."/>
            <person name="Tesfaye S."/>
            <person name="Theodore J."/>
            <person name="Thoulutsang Y."/>
            <person name="Topham K."/>
            <person name="Towey S."/>
            <person name="Tsamla T."/>
            <person name="Tsomo N."/>
            <person name="Vallee D."/>
            <person name="Vassiliev H."/>
            <person name="Venkataraman V."/>
            <person name="Vinson J."/>
            <person name="Vo A."/>
            <person name="Wade C."/>
            <person name="Wang S."/>
            <person name="Wangchuk T."/>
            <person name="Wangdi T."/>
            <person name="Whittaker C."/>
            <person name="Wilkinson J."/>
            <person name="Wu Y."/>
            <person name="Wyman D."/>
            <person name="Yadav S."/>
            <person name="Yang S."/>
            <person name="Yang X."/>
            <person name="Yeager S."/>
            <person name="Yee E."/>
            <person name="Young G."/>
            <person name="Zainoun J."/>
            <person name="Zembeck L."/>
            <person name="Zimmer A."/>
            <person name="Zody M."/>
            <person name="Lander E."/>
        </authorList>
    </citation>
    <scope>NUCLEOTIDE SEQUENCE [LARGE SCALE GENOMIC DNA]</scope>
</reference>
<dbReference type="InterPro" id="IPR001751">
    <property type="entry name" value="S100/CaBP7/8-like_CS"/>
</dbReference>
<dbReference type="HOGENOM" id="CLU_1874711_0_0_1"/>
<dbReference type="PANTHER" id="PTHR23050">
    <property type="entry name" value="CALCIUM BINDING PROTEIN"/>
    <property type="match status" value="1"/>
</dbReference>
<dbReference type="InterPro" id="IPR002048">
    <property type="entry name" value="EF_hand_dom"/>
</dbReference>
<dbReference type="SMART" id="SM00054">
    <property type="entry name" value="EFh"/>
    <property type="match status" value="2"/>
</dbReference>
<evidence type="ECO:0000313" key="6">
    <source>
        <dbReference type="Proteomes" id="UP000007875"/>
    </source>
</evidence>
<dbReference type="Pfam" id="PF13499">
    <property type="entry name" value="EF-hand_7"/>
    <property type="match status" value="1"/>
</dbReference>
<accession>H2YXP5</accession>
<dbReference type="CDD" id="cd00051">
    <property type="entry name" value="EFh"/>
    <property type="match status" value="1"/>
</dbReference>
<proteinExistence type="predicted"/>
<feature type="region of interest" description="Disordered" evidence="3">
    <location>
        <begin position="97"/>
        <end position="136"/>
    </location>
</feature>
<dbReference type="InterPro" id="IPR011992">
    <property type="entry name" value="EF-hand-dom_pair"/>
</dbReference>
<keyword evidence="2" id="KW-0106">Calcium</keyword>
<sequence>MSTPNRNSSNTELNLEYAASLILRVFQSYDVDGGGTLQRRELRKLLRQCGAKLTGKQCDDIIDQLDTDGDGEMNFAEFMSFLGRLYQLQFFGTDPENFWKTTKSQTPAPEPAPRRPTTAGGRALPATPPRQPPNYR</sequence>
<dbReference type="SUPFAM" id="SSF47473">
    <property type="entry name" value="EF-hand"/>
    <property type="match status" value="1"/>
</dbReference>
<dbReference type="Ensembl" id="ENSCSAVT00000010228.1">
    <property type="protein sequence ID" value="ENSCSAVP00000010106.1"/>
    <property type="gene ID" value="ENSCSAVG00000005958.1"/>
</dbReference>
<dbReference type="PROSITE" id="PS50222">
    <property type="entry name" value="EF_HAND_2"/>
    <property type="match status" value="2"/>
</dbReference>
<dbReference type="OMA" id="CDDIIDQ"/>
<keyword evidence="1" id="KW-0677">Repeat</keyword>
<feature type="domain" description="EF-hand" evidence="4">
    <location>
        <begin position="17"/>
        <end position="52"/>
    </location>
</feature>
<reference evidence="5" key="3">
    <citation type="submission" date="2025-09" db="UniProtKB">
        <authorList>
            <consortium name="Ensembl"/>
        </authorList>
    </citation>
    <scope>IDENTIFICATION</scope>
</reference>
<dbReference type="GeneTree" id="ENSGT00530000066419"/>
<dbReference type="STRING" id="51511.ENSCSAVP00000010106"/>
<dbReference type="Gene3D" id="1.10.238.10">
    <property type="entry name" value="EF-hand"/>
    <property type="match status" value="1"/>
</dbReference>
<evidence type="ECO:0000256" key="3">
    <source>
        <dbReference type="SAM" id="MobiDB-lite"/>
    </source>
</evidence>
<evidence type="ECO:0000256" key="1">
    <source>
        <dbReference type="ARBA" id="ARBA00022737"/>
    </source>
</evidence>
<dbReference type="InterPro" id="IPR018247">
    <property type="entry name" value="EF_Hand_1_Ca_BS"/>
</dbReference>
<dbReference type="GO" id="GO:0005509">
    <property type="term" value="F:calcium ion binding"/>
    <property type="evidence" value="ECO:0007669"/>
    <property type="project" value="InterPro"/>
</dbReference>
<dbReference type="PROSITE" id="PS00303">
    <property type="entry name" value="S100_CABP"/>
    <property type="match status" value="1"/>
</dbReference>
<reference evidence="5" key="2">
    <citation type="submission" date="2025-08" db="UniProtKB">
        <authorList>
            <consortium name="Ensembl"/>
        </authorList>
    </citation>
    <scope>IDENTIFICATION</scope>
</reference>
<dbReference type="InterPro" id="IPR050145">
    <property type="entry name" value="Centrin_CML-like"/>
</dbReference>
<dbReference type="PROSITE" id="PS00018">
    <property type="entry name" value="EF_HAND_1"/>
    <property type="match status" value="2"/>
</dbReference>
<dbReference type="AlphaFoldDB" id="H2YXP5"/>
<name>H2YXP5_CIOSA</name>
<organism evidence="5 6">
    <name type="scientific">Ciona savignyi</name>
    <name type="common">Pacific transparent sea squirt</name>
    <dbReference type="NCBI Taxonomy" id="51511"/>
    <lineage>
        <taxon>Eukaryota</taxon>
        <taxon>Metazoa</taxon>
        <taxon>Chordata</taxon>
        <taxon>Tunicata</taxon>
        <taxon>Ascidiacea</taxon>
        <taxon>Phlebobranchia</taxon>
        <taxon>Cionidae</taxon>
        <taxon>Ciona</taxon>
    </lineage>
</organism>
<feature type="compositionally biased region" description="Pro residues" evidence="3">
    <location>
        <begin position="126"/>
        <end position="136"/>
    </location>
</feature>
<dbReference type="Proteomes" id="UP000007875">
    <property type="component" value="Unassembled WGS sequence"/>
</dbReference>